<feature type="transmembrane region" description="Helical" evidence="2">
    <location>
        <begin position="204"/>
        <end position="225"/>
    </location>
</feature>
<evidence type="ECO:0000313" key="4">
    <source>
        <dbReference type="Proteomes" id="UP000292274"/>
    </source>
</evidence>
<gene>
    <name evidence="3" type="ORF">E0H26_19705</name>
</gene>
<reference evidence="3 4" key="1">
    <citation type="submission" date="2019-02" db="EMBL/GenBank/DDBJ databases">
        <title>Jishengella sp. nov., isolated from a root of Zingiber montanum.</title>
        <authorList>
            <person name="Kuncharoen N."/>
            <person name="Kudo T."/>
            <person name="Masahiro Y."/>
            <person name="Ohkuma M."/>
            <person name="Tanasupawat S."/>
        </authorList>
    </citation>
    <scope>NUCLEOTIDE SEQUENCE [LARGE SCALE GENOMIC DNA]</scope>
    <source>
        <strain evidence="3 4">PLAI 1-1</strain>
    </source>
</reference>
<accession>A0A4R0GGJ2</accession>
<comment type="caution">
    <text evidence="3">The sequence shown here is derived from an EMBL/GenBank/DDBJ whole genome shotgun (WGS) entry which is preliminary data.</text>
</comment>
<name>A0A4R0GGJ2_9ACTN</name>
<evidence type="ECO:0000256" key="1">
    <source>
        <dbReference type="SAM" id="MobiDB-lite"/>
    </source>
</evidence>
<feature type="region of interest" description="Disordered" evidence="1">
    <location>
        <begin position="1"/>
        <end position="27"/>
    </location>
</feature>
<sequence>MAWDRAGVREKREDAPMQGWGPVPTTSTRPSLRTALWTRRWLLRRSGALRPGWLLQVIPTVTAVLMVYAVSLAAAPSIRPTSYLVGAGGVNATSAPDGAADQRYYVVGSPQDGQREYLYQIAAQTLGDGNRFREIFELNRGRVQPDGGELTDPLSLQPGWILELPADARGPGVQRGTPPFPSEPPAGPERSDAASDDAGRSSTYLIGVGGLVVMALLLAATLRLLRPQWRRRPANPVPATAAPDPVSVPAAAPAPAPASAPALVPGPAPVPDLAQAVAAEDGTEPAPGPAPTPQPEPEPMVLARHGWVVAELSALETGADRLDVRLLARVADGVDTPYGWLDAESTPGGLLPVVLGRQGPWRFFLDLAATPDIFTVTGTPIAARRQAIGIARQMLVAGASVTVVDGVLGPDVPPGCRQVDNFSPPEEFGPESGPAVILCAPLHGAQLATARGLPQRSGSRVVPVLVGEVLRARWSVHATATADGLATVTVDGSVPDPRDSV</sequence>
<proteinExistence type="predicted"/>
<keyword evidence="2" id="KW-0812">Transmembrane</keyword>
<keyword evidence="2" id="KW-1133">Transmembrane helix</keyword>
<feature type="region of interest" description="Disordered" evidence="1">
    <location>
        <begin position="166"/>
        <end position="198"/>
    </location>
</feature>
<evidence type="ECO:0000313" key="3">
    <source>
        <dbReference type="EMBL" id="TCB95422.1"/>
    </source>
</evidence>
<feature type="compositionally biased region" description="Low complexity" evidence="1">
    <location>
        <begin position="237"/>
        <end position="251"/>
    </location>
</feature>
<feature type="transmembrane region" description="Helical" evidence="2">
    <location>
        <begin position="53"/>
        <end position="75"/>
    </location>
</feature>
<keyword evidence="2" id="KW-0472">Membrane</keyword>
<dbReference type="AlphaFoldDB" id="A0A4R0GGJ2"/>
<evidence type="ECO:0000256" key="2">
    <source>
        <dbReference type="SAM" id="Phobius"/>
    </source>
</evidence>
<evidence type="ECO:0008006" key="5">
    <source>
        <dbReference type="Google" id="ProtNLM"/>
    </source>
</evidence>
<dbReference type="Proteomes" id="UP000292274">
    <property type="component" value="Unassembled WGS sequence"/>
</dbReference>
<feature type="compositionally biased region" description="Basic and acidic residues" evidence="1">
    <location>
        <begin position="189"/>
        <end position="198"/>
    </location>
</feature>
<protein>
    <recommendedName>
        <fullName evidence="5">LysM domain-containing protein</fullName>
    </recommendedName>
</protein>
<feature type="compositionally biased region" description="Pro residues" evidence="1">
    <location>
        <begin position="178"/>
        <end position="187"/>
    </location>
</feature>
<feature type="compositionally biased region" description="Pro residues" evidence="1">
    <location>
        <begin position="252"/>
        <end position="270"/>
    </location>
</feature>
<feature type="compositionally biased region" description="Basic and acidic residues" evidence="1">
    <location>
        <begin position="1"/>
        <end position="15"/>
    </location>
</feature>
<organism evidence="3 4">
    <name type="scientific">Micromonospora zingiberis</name>
    <dbReference type="NCBI Taxonomy" id="2053011"/>
    <lineage>
        <taxon>Bacteria</taxon>
        <taxon>Bacillati</taxon>
        <taxon>Actinomycetota</taxon>
        <taxon>Actinomycetes</taxon>
        <taxon>Micromonosporales</taxon>
        <taxon>Micromonosporaceae</taxon>
        <taxon>Micromonospora</taxon>
    </lineage>
</organism>
<feature type="region of interest" description="Disordered" evidence="1">
    <location>
        <begin position="235"/>
        <end position="270"/>
    </location>
</feature>
<keyword evidence="4" id="KW-1185">Reference proteome</keyword>
<dbReference type="EMBL" id="SJJR01000014">
    <property type="protein sequence ID" value="TCB95422.1"/>
    <property type="molecule type" value="Genomic_DNA"/>
</dbReference>
<dbReference type="OrthoDB" id="8444614at2"/>
<dbReference type="RefSeq" id="WP_131305698.1">
    <property type="nucleotide sequence ID" value="NZ_SJJR01000014.1"/>
</dbReference>